<accession>A0A9D4B6X9</accession>
<evidence type="ECO:0000313" key="2">
    <source>
        <dbReference type="Proteomes" id="UP000827986"/>
    </source>
</evidence>
<gene>
    <name evidence="1" type="ORF">KIL84_004433</name>
</gene>
<dbReference type="Proteomes" id="UP000827986">
    <property type="component" value="Unassembled WGS sequence"/>
</dbReference>
<dbReference type="EMBL" id="JAHDVG010000466">
    <property type="protein sequence ID" value="KAH1182941.1"/>
    <property type="molecule type" value="Genomic_DNA"/>
</dbReference>
<comment type="caution">
    <text evidence="1">The sequence shown here is derived from an EMBL/GenBank/DDBJ whole genome shotgun (WGS) entry which is preliminary data.</text>
</comment>
<reference evidence="1" key="1">
    <citation type="submission" date="2021-09" db="EMBL/GenBank/DDBJ databases">
        <title>The genome of Mauremys mutica provides insights into the evolution of semi-aquatic lifestyle.</title>
        <authorList>
            <person name="Gong S."/>
            <person name="Gao Y."/>
        </authorList>
    </citation>
    <scope>NUCLEOTIDE SEQUENCE</scope>
    <source>
        <strain evidence="1">MM-2020</strain>
        <tissue evidence="1">Muscle</tissue>
    </source>
</reference>
<sequence length="133" mass="14661">MHPLSDKPSERGTRRNSIQSNTMACAEHCCASSLPIIPHKASHTTERCPEEICSIQCKKHSQEKLPNLALMATASLKRVCIEGSVDCSYGIHQLHPAAWVKETGREGPEFLWKIIAQVGQAGRGPATFVKQDR</sequence>
<proteinExistence type="predicted"/>
<evidence type="ECO:0000313" key="1">
    <source>
        <dbReference type="EMBL" id="KAH1182941.1"/>
    </source>
</evidence>
<name>A0A9D4B6X9_9SAUR</name>
<organism evidence="1 2">
    <name type="scientific">Mauremys mutica</name>
    <name type="common">yellowpond turtle</name>
    <dbReference type="NCBI Taxonomy" id="74926"/>
    <lineage>
        <taxon>Eukaryota</taxon>
        <taxon>Metazoa</taxon>
        <taxon>Chordata</taxon>
        <taxon>Craniata</taxon>
        <taxon>Vertebrata</taxon>
        <taxon>Euteleostomi</taxon>
        <taxon>Archelosauria</taxon>
        <taxon>Testudinata</taxon>
        <taxon>Testudines</taxon>
        <taxon>Cryptodira</taxon>
        <taxon>Durocryptodira</taxon>
        <taxon>Testudinoidea</taxon>
        <taxon>Geoemydidae</taxon>
        <taxon>Geoemydinae</taxon>
        <taxon>Mauremys</taxon>
    </lineage>
</organism>
<dbReference type="AlphaFoldDB" id="A0A9D4B6X9"/>
<protein>
    <submittedName>
        <fullName evidence="1">Uncharacterized protein</fullName>
    </submittedName>
</protein>
<keyword evidence="2" id="KW-1185">Reference proteome</keyword>